<dbReference type="Proteomes" id="UP000321424">
    <property type="component" value="Unassembled WGS sequence"/>
</dbReference>
<dbReference type="Gene3D" id="2.60.40.1650">
    <property type="entry name" value="Porin MspA (Ig-like beta-sandwich domain)"/>
    <property type="match status" value="2"/>
</dbReference>
<dbReference type="InterPro" id="IPR015286">
    <property type="entry name" value="Porin_fam_mycobact-type"/>
</dbReference>
<keyword evidence="4" id="KW-1185">Reference proteome</keyword>
<dbReference type="EMBL" id="BJXA01000058">
    <property type="protein sequence ID" value="GEM41815.1"/>
    <property type="molecule type" value="Genomic_DNA"/>
</dbReference>
<proteinExistence type="predicted"/>
<organism evidence="3 4">
    <name type="scientific">Nocardia ninae NBRC 108245</name>
    <dbReference type="NCBI Taxonomy" id="1210091"/>
    <lineage>
        <taxon>Bacteria</taxon>
        <taxon>Bacillati</taxon>
        <taxon>Actinomycetota</taxon>
        <taxon>Actinomycetes</taxon>
        <taxon>Mycobacteriales</taxon>
        <taxon>Nocardiaceae</taxon>
        <taxon>Nocardia</taxon>
    </lineage>
</organism>
<dbReference type="SUPFAM" id="SSF56959">
    <property type="entry name" value="Leukocidin-like"/>
    <property type="match status" value="1"/>
</dbReference>
<sequence>MASNVKRAVRALTGVVVASASVAALAPTAEAEIISMPPHEKSFTPPGSSKKFTIGSREEYIYRIPPLNFMATTREALVSSIAYGLVDGATAGKLRIGYHVGCAVTIGATTLGATPDVVIGQQPSFNPNPVATLNLAPGDVGEVAIAEKDMIPGKLIQLSFRDFHIKVNSCTGPVTIRQYAYVEYKSPEVDDSGAVFGDPTWL</sequence>
<accession>A0A511MMG5</accession>
<dbReference type="RefSeq" id="WP_246181180.1">
    <property type="nucleotide sequence ID" value="NZ_BJXA01000058.1"/>
</dbReference>
<name>A0A511MMG5_9NOCA</name>
<comment type="caution">
    <text evidence="3">The sequence shown here is derived from an EMBL/GenBank/DDBJ whole genome shotgun (WGS) entry which is preliminary data.</text>
</comment>
<evidence type="ECO:0000256" key="2">
    <source>
        <dbReference type="SAM" id="SignalP"/>
    </source>
</evidence>
<evidence type="ECO:0000313" key="3">
    <source>
        <dbReference type="EMBL" id="GEM41815.1"/>
    </source>
</evidence>
<evidence type="ECO:0000313" key="4">
    <source>
        <dbReference type="Proteomes" id="UP000321424"/>
    </source>
</evidence>
<gene>
    <name evidence="3" type="ORF">NN4_63340</name>
</gene>
<reference evidence="3 4" key="1">
    <citation type="submission" date="2019-07" db="EMBL/GenBank/DDBJ databases">
        <title>Whole genome shotgun sequence of Nocardia ninae NBRC 108245.</title>
        <authorList>
            <person name="Hosoyama A."/>
            <person name="Uohara A."/>
            <person name="Ohji S."/>
            <person name="Ichikawa N."/>
        </authorList>
    </citation>
    <scope>NUCLEOTIDE SEQUENCE [LARGE SCALE GENOMIC DNA]</scope>
    <source>
        <strain evidence="3 4">NBRC 108245</strain>
    </source>
</reference>
<feature type="chain" id="PRO_5039541362" description="MspA protein" evidence="2">
    <location>
        <begin position="27"/>
        <end position="202"/>
    </location>
</feature>
<evidence type="ECO:0000256" key="1">
    <source>
        <dbReference type="ARBA" id="ARBA00022729"/>
    </source>
</evidence>
<keyword evidence="1 2" id="KW-0732">Signal</keyword>
<feature type="signal peptide" evidence="2">
    <location>
        <begin position="1"/>
        <end position="26"/>
    </location>
</feature>
<dbReference type="AlphaFoldDB" id="A0A511MMG5"/>
<dbReference type="Pfam" id="PF09203">
    <property type="entry name" value="MspA"/>
    <property type="match status" value="1"/>
</dbReference>
<protein>
    <recommendedName>
        <fullName evidence="5">MspA protein</fullName>
    </recommendedName>
</protein>
<dbReference type="InterPro" id="IPR036435">
    <property type="entry name" value="Leukocidin/porin_MspA_sf"/>
</dbReference>
<evidence type="ECO:0008006" key="5">
    <source>
        <dbReference type="Google" id="ProtNLM"/>
    </source>
</evidence>